<dbReference type="EMBL" id="CP045110">
    <property type="protein sequence ID" value="QFQ04894.1"/>
    <property type="molecule type" value="Genomic_DNA"/>
</dbReference>
<protein>
    <submittedName>
        <fullName evidence="1">Uncharacterized protein</fullName>
    </submittedName>
</protein>
<reference evidence="1 2" key="2">
    <citation type="journal article" date="2020" name="Microorganisms">
        <title>Analysis of Complete Genome Sequence of Acinetobacter baumannii Strain ATCC 19606 Reveals Novel Mobile Genetic Elements and Novel Prophage.</title>
        <authorList>
            <person name="Hamidian M."/>
            <person name="Blasco L."/>
            <person name="Tillman L.N."/>
            <person name="To J."/>
            <person name="Tomas M."/>
            <person name="Myers G.S.A."/>
        </authorList>
    </citation>
    <scope>NUCLEOTIDE SEQUENCE [LARGE SCALE GENOMIC DNA]</scope>
    <source>
        <strain evidence="2">ATCC 19606 / DSM 30007 / JCM 6841 / CCUG 19606 / CIP 70.34 / NBRC 109757 / NCIMB 12457 / NCTC 12156 / 81</strain>
    </source>
</reference>
<organism evidence="1 2">
    <name type="scientific">Acinetobacter baumannii (strain ATCC 19606 / DSM 30007 / JCM 6841 / CCUG 19606 / CIP 70.34 / NBRC 109757 / NCIMB 12457 / NCTC 12156 / 81)</name>
    <dbReference type="NCBI Taxonomy" id="575584"/>
    <lineage>
        <taxon>Bacteria</taxon>
        <taxon>Pseudomonadati</taxon>
        <taxon>Pseudomonadota</taxon>
        <taxon>Gammaproteobacteria</taxon>
        <taxon>Moraxellales</taxon>
        <taxon>Moraxellaceae</taxon>
        <taxon>Acinetobacter</taxon>
        <taxon>Acinetobacter calcoaceticus/baumannii complex</taxon>
    </lineage>
</organism>
<gene>
    <name evidence="1" type="ORF">FQU82_01462</name>
</gene>
<accession>A0ABX6CF41</accession>
<sequence>MTQLFFKAENFVSDRALPVLNDVGPIVPNLENNSYDHWVFKDSSASLKGVVNGHLLTLQQNAAYVPVFSNSGVTISTAMGNALISDIVDSSDQSITMAAVVKCNTTALSILLGNLVPSNSTTSSGLSGFASGGKTYLTVKPTTLGGPGGISSLACPSNISQTSNFFIAISVDKVTKQGIIFTKQADIETSNEATYTAATYDASLNNHALGNSAYSLQNTLTNLATFAEAIFFNKALNMTELQGLATRSKSRMADRGIIL</sequence>
<evidence type="ECO:0000313" key="2">
    <source>
        <dbReference type="Proteomes" id="UP000498640"/>
    </source>
</evidence>
<reference evidence="2" key="1">
    <citation type="submission" date="2019-10" db="EMBL/GenBank/DDBJ databases">
        <title>Acinetobacter baumannii strain ATCC 19606 complete genome sequence.</title>
        <authorList>
            <person name="Tillman L.N."/>
            <person name="Kenyon J."/>
            <person name="To J."/>
            <person name="Hamidian M."/>
        </authorList>
    </citation>
    <scope>NUCLEOTIDE SEQUENCE [LARGE SCALE GENOMIC DNA]</scope>
    <source>
        <strain evidence="2">ATCC 19606 / DSM 30007 / JCM 6841 / CCUG 19606 / CIP 70.34 / NBRC 109757 / NCIMB 12457 / NCTC 12156 / 81</strain>
    </source>
</reference>
<keyword evidence="2" id="KW-1185">Reference proteome</keyword>
<dbReference type="Proteomes" id="UP000498640">
    <property type="component" value="Chromosome"/>
</dbReference>
<name>A0ABX6CF41_ACIB2</name>
<dbReference type="GeneID" id="92893389"/>
<evidence type="ECO:0000313" key="1">
    <source>
        <dbReference type="EMBL" id="QFQ04894.1"/>
    </source>
</evidence>
<proteinExistence type="predicted"/>
<dbReference type="RefSeq" id="WP_000192603.1">
    <property type="nucleotide sequence ID" value="NZ_CP058289.1"/>
</dbReference>